<reference evidence="8 9" key="1">
    <citation type="submission" date="2024-02" db="EMBL/GenBank/DDBJ databases">
        <title>De novo assembly and annotation of 12 fungi associated with fruit tree decline syndrome in Ontario, Canada.</title>
        <authorList>
            <person name="Sulman M."/>
            <person name="Ellouze W."/>
            <person name="Ilyukhin E."/>
        </authorList>
    </citation>
    <scope>NUCLEOTIDE SEQUENCE [LARGE SCALE GENOMIC DNA]</scope>
    <source>
        <strain evidence="8 9">M169</strain>
    </source>
</reference>
<dbReference type="Proteomes" id="UP001430848">
    <property type="component" value="Unassembled WGS sequence"/>
</dbReference>
<dbReference type="InterPro" id="IPR050562">
    <property type="entry name" value="FAD_mOase_fung"/>
</dbReference>
<evidence type="ECO:0000313" key="9">
    <source>
        <dbReference type="Proteomes" id="UP001430848"/>
    </source>
</evidence>
<name>A0ABR1NN45_DIAER</name>
<dbReference type="Gene3D" id="3.50.50.60">
    <property type="entry name" value="FAD/NAD(P)-binding domain"/>
    <property type="match status" value="1"/>
</dbReference>
<protein>
    <recommendedName>
        <fullName evidence="7">FAD-binding domain-containing protein</fullName>
    </recommendedName>
</protein>
<keyword evidence="6" id="KW-1133">Transmembrane helix</keyword>
<dbReference type="EMBL" id="JAKNSF020000191">
    <property type="protein sequence ID" value="KAK7708178.1"/>
    <property type="molecule type" value="Genomic_DNA"/>
</dbReference>
<organism evidence="8 9">
    <name type="scientific">Diaporthe eres</name>
    <name type="common">Phomopsis oblonga</name>
    <dbReference type="NCBI Taxonomy" id="83184"/>
    <lineage>
        <taxon>Eukaryota</taxon>
        <taxon>Fungi</taxon>
        <taxon>Dikarya</taxon>
        <taxon>Ascomycota</taxon>
        <taxon>Pezizomycotina</taxon>
        <taxon>Sordariomycetes</taxon>
        <taxon>Sordariomycetidae</taxon>
        <taxon>Diaporthales</taxon>
        <taxon>Diaporthaceae</taxon>
        <taxon>Diaporthe</taxon>
        <taxon>Diaporthe eres species complex</taxon>
    </lineage>
</organism>
<accession>A0ABR1NN45</accession>
<feature type="domain" description="FAD-binding" evidence="7">
    <location>
        <begin position="254"/>
        <end position="342"/>
    </location>
</feature>
<dbReference type="SUPFAM" id="SSF51905">
    <property type="entry name" value="FAD/NAD(P)-binding domain"/>
    <property type="match status" value="1"/>
</dbReference>
<feature type="domain" description="FAD-binding" evidence="7">
    <location>
        <begin position="4"/>
        <end position="170"/>
    </location>
</feature>
<dbReference type="Pfam" id="PF01494">
    <property type="entry name" value="FAD_binding_3"/>
    <property type="match status" value="2"/>
</dbReference>
<dbReference type="InterPro" id="IPR036188">
    <property type="entry name" value="FAD/NAD-bd_sf"/>
</dbReference>
<dbReference type="InterPro" id="IPR002938">
    <property type="entry name" value="FAD-bd"/>
</dbReference>
<evidence type="ECO:0000256" key="6">
    <source>
        <dbReference type="SAM" id="Phobius"/>
    </source>
</evidence>
<gene>
    <name evidence="8" type="ORF">SLS63_013592</name>
</gene>
<keyword evidence="6" id="KW-0472">Membrane</keyword>
<comment type="caution">
    <text evidence="8">The sequence shown here is derived from an EMBL/GenBank/DDBJ whole genome shotgun (WGS) entry which is preliminary data.</text>
</comment>
<evidence type="ECO:0000256" key="2">
    <source>
        <dbReference type="ARBA" id="ARBA00007992"/>
    </source>
</evidence>
<keyword evidence="9" id="KW-1185">Reference proteome</keyword>
<dbReference type="PRINTS" id="PR00420">
    <property type="entry name" value="RNGMNOXGNASE"/>
</dbReference>
<keyword evidence="5" id="KW-0560">Oxidoreductase</keyword>
<evidence type="ECO:0000259" key="7">
    <source>
        <dbReference type="Pfam" id="PF01494"/>
    </source>
</evidence>
<sequence>MGFRVIIAGGSVSGLTLANALEKFNIDYILLEAYPSIAPQVGASIGMLPNGFRILDQLGCYEPVRNISNEFYLESCMNGPDGKPRSKGSTASIHHLEKRTGYPSIFIDRQMLLQVLYDNLLHKDRVLTKKRVTKVDIVDGGVHVRTEDGDSFEGDIIVGADGIHSAVRDEMWRIGHQLSPGYFPPDEHSRVPVSTKCIFGISKRPKGMPDLTQQTCAYAGRSYLIIHAPMNRTYWFLFKAVERTVRGKDIPKYSKEQMEDLAQEHIDDKICETVTFGALYGNRIMSTLVPLEEYVFEKWHYKRIITIGDASHKIDPLSGQGGNGAIEAAALLVNALTDMLERNPKPSEADVESALAQVHINRHKRAVDLVSQAHKLQMIVTGRSPASKLVTEYLMPILGPEAFLKVAIPIAAASQRIKRLPVPKRFRIVPFNDELPAPPITNKAAYWAPWILTVGSLAVLLHQTAQPSTCTAIADSFRALQALLPSPQGGLHTSRELVASVISAENNVETIRLQANLFATLALWLVEGNRHGNNLAVITWPSACVAAYTVFGPKALLPSLGLSTLLLGSGNIPARHVPTNIARSILPAVLAGYGIPALLASLPIQNPLLRQAVTIACNLSPLITTGLSRVFPSAIQAIKNFINPPKPGVEVREEEKEAFHDMYKKTDVAPLKRTYAFAAGISAAVHVATALYSIAETPAVGSGGLFSGTSALLGLTSAALFTYLTYDMRYRGFLTTKQSIAAGAANIVNNILLGPGAAMSVFFYFREHIVSNLGD</sequence>
<evidence type="ECO:0000256" key="4">
    <source>
        <dbReference type="ARBA" id="ARBA00022827"/>
    </source>
</evidence>
<keyword evidence="4" id="KW-0274">FAD</keyword>
<feature type="transmembrane region" description="Helical" evidence="6">
    <location>
        <begin position="747"/>
        <end position="765"/>
    </location>
</feature>
<comment type="cofactor">
    <cofactor evidence="1">
        <name>FAD</name>
        <dbReference type="ChEBI" id="CHEBI:57692"/>
    </cofactor>
</comment>
<evidence type="ECO:0000313" key="8">
    <source>
        <dbReference type="EMBL" id="KAK7708178.1"/>
    </source>
</evidence>
<dbReference type="PANTHER" id="PTHR47356">
    <property type="entry name" value="FAD-DEPENDENT MONOOXYGENASE ASQG-RELATED"/>
    <property type="match status" value="1"/>
</dbReference>
<keyword evidence="3" id="KW-0285">Flavoprotein</keyword>
<dbReference type="PANTHER" id="PTHR47356:SF2">
    <property type="entry name" value="FAD-BINDING DOMAIN-CONTAINING PROTEIN-RELATED"/>
    <property type="match status" value="1"/>
</dbReference>
<proteinExistence type="inferred from homology"/>
<evidence type="ECO:0000256" key="3">
    <source>
        <dbReference type="ARBA" id="ARBA00022630"/>
    </source>
</evidence>
<evidence type="ECO:0000256" key="1">
    <source>
        <dbReference type="ARBA" id="ARBA00001974"/>
    </source>
</evidence>
<evidence type="ECO:0000256" key="5">
    <source>
        <dbReference type="ARBA" id="ARBA00023002"/>
    </source>
</evidence>
<comment type="similarity">
    <text evidence="2">Belongs to the paxM FAD-dependent monooxygenase family.</text>
</comment>
<keyword evidence="6" id="KW-0812">Transmembrane</keyword>
<feature type="transmembrane region" description="Helical" evidence="6">
    <location>
        <begin position="674"/>
        <end position="694"/>
    </location>
</feature>
<feature type="transmembrane region" description="Helical" evidence="6">
    <location>
        <begin position="706"/>
        <end position="726"/>
    </location>
</feature>